<gene>
    <name evidence="2" type="ORF">SAMN05443633_103112</name>
</gene>
<evidence type="ECO:0000313" key="3">
    <source>
        <dbReference type="Proteomes" id="UP000184518"/>
    </source>
</evidence>
<reference evidence="3" key="1">
    <citation type="submission" date="2016-11" db="EMBL/GenBank/DDBJ databases">
        <authorList>
            <person name="Varghese N."/>
            <person name="Submissions S."/>
        </authorList>
    </citation>
    <scope>NUCLEOTIDE SEQUENCE [LARGE SCALE GENOMIC DNA]</scope>
    <source>
        <strain evidence="3">DSM 27619</strain>
    </source>
</reference>
<feature type="chain" id="PRO_5013336352" evidence="1">
    <location>
        <begin position="19"/>
        <end position="469"/>
    </location>
</feature>
<evidence type="ECO:0000256" key="1">
    <source>
        <dbReference type="SAM" id="SignalP"/>
    </source>
</evidence>
<dbReference type="EMBL" id="FQUT01000003">
    <property type="protein sequence ID" value="SHF15306.1"/>
    <property type="molecule type" value="Genomic_DNA"/>
</dbReference>
<organism evidence="2 3">
    <name type="scientific">Chryseobacterium arachidis</name>
    <dbReference type="NCBI Taxonomy" id="1416778"/>
    <lineage>
        <taxon>Bacteria</taxon>
        <taxon>Pseudomonadati</taxon>
        <taxon>Bacteroidota</taxon>
        <taxon>Flavobacteriia</taxon>
        <taxon>Flavobacteriales</taxon>
        <taxon>Weeksellaceae</taxon>
        <taxon>Chryseobacterium group</taxon>
        <taxon>Chryseobacterium</taxon>
    </lineage>
</organism>
<keyword evidence="3" id="KW-1185">Reference proteome</keyword>
<accession>A0A1M4ZCH8</accession>
<dbReference type="OrthoDB" id="1264562at2"/>
<dbReference type="STRING" id="1416778.SAMN05443633_103112"/>
<sequence>MKKIILTAALAFAAAVSAQVGVNTTAPKTTMDVSAKRDAGGAITDNTQVFGLQAPRVTLAELTANTATYGTNQQGALIYITDVSGGTATGQRVNINEAGYYSFDGSIWQKVIFKNIYTADGSLTGSENRRTLNLNGKQMEFVGSEESTSWSSIGALTQANTLSGTGVADIQLYGGNDSNFYLQQFYNGIASISATNNSTGLTLGTDITNASAPIRIITSPGGGVSGSDRMYITGEGNIGMNTNTPTEKLDHNGITRLRGLPLNGAANSIYTQSNGSASATQNQTFTATRTVVADANGVLGYVTGLPSTGSGTAPSGSINIGETVSRVYSVPTTTANANTFNLKTYITANGLTALPQLDGLEMNLQGVSGTYYDPRVYNVSSGAQLVSYQTFATQVNENETSLNNNLAAGDFLQIDANNIVFWTTTAAEVITTNLQVQVNATTYRWYEFKWWCMEVSGEKKIFLSVTRKG</sequence>
<proteinExistence type="predicted"/>
<keyword evidence="1" id="KW-0732">Signal</keyword>
<protein>
    <submittedName>
        <fullName evidence="2">Uncharacterized protein</fullName>
    </submittedName>
</protein>
<evidence type="ECO:0000313" key="2">
    <source>
        <dbReference type="EMBL" id="SHF15306.1"/>
    </source>
</evidence>
<feature type="signal peptide" evidence="1">
    <location>
        <begin position="1"/>
        <end position="18"/>
    </location>
</feature>
<dbReference type="RefSeq" id="WP_072954665.1">
    <property type="nucleotide sequence ID" value="NZ_FQUT01000003.1"/>
</dbReference>
<dbReference type="Proteomes" id="UP000184518">
    <property type="component" value="Unassembled WGS sequence"/>
</dbReference>
<dbReference type="AlphaFoldDB" id="A0A1M4ZCH8"/>
<name>A0A1M4ZCH8_9FLAO</name>